<dbReference type="RefSeq" id="WP_181377385.1">
    <property type="nucleotide sequence ID" value="NZ_KM659096.1"/>
</dbReference>
<organism evidence="1">
    <name type="scientific">Paracoccus yeei</name>
    <dbReference type="NCBI Taxonomy" id="147645"/>
    <lineage>
        <taxon>Bacteria</taxon>
        <taxon>Pseudomonadati</taxon>
        <taxon>Pseudomonadota</taxon>
        <taxon>Alphaproteobacteria</taxon>
        <taxon>Rhodobacterales</taxon>
        <taxon>Paracoccaceae</taxon>
        <taxon>Paracoccus</taxon>
    </lineage>
</organism>
<accession>A0A0D5A1B4</accession>
<geneLocation type="plasmid" evidence="1">
    <name>pLM20P4</name>
</geneLocation>
<name>A0A0D5A1B4_9RHOB</name>
<sequence length="100" mass="11056">MCTSAEEREAEVKKSNALLAAMGKVTEAELPEVAPAPVKEKSATKRGGQKHLGAYFDKGDPILERVAILRARLDMTNTELIEHALNELWRRHEAGRAFGE</sequence>
<gene>
    <name evidence="1" type="ORF">pLM20P4_p3</name>
</gene>
<dbReference type="EMBL" id="KM659096">
    <property type="protein sequence ID" value="AJW30075.1"/>
    <property type="molecule type" value="Genomic_DNA"/>
</dbReference>
<reference evidence="1" key="1">
    <citation type="submission" date="2014-09" db="EMBL/GenBank/DDBJ databases">
        <title>The mobilome of the heavy metals and metalloids hypertolerant bacteria from the Lubin copper mine (Poland).</title>
        <authorList>
            <person name="Dziewit L."/>
            <person name="Bartosik D."/>
        </authorList>
    </citation>
    <scope>NUCLEOTIDE SEQUENCE</scope>
    <source>
        <plasmid evidence="1">pLM20P4</plasmid>
    </source>
</reference>
<keyword evidence="1" id="KW-0614">Plasmid</keyword>
<dbReference type="AlphaFoldDB" id="A0A0D5A1B4"/>
<proteinExistence type="predicted"/>
<evidence type="ECO:0000313" key="1">
    <source>
        <dbReference type="EMBL" id="AJW30075.1"/>
    </source>
</evidence>
<protein>
    <submittedName>
        <fullName evidence="1">Uncharacterized protein</fullName>
    </submittedName>
</protein>